<name>A0A8K0P200_LADFU</name>
<evidence type="ECO:0000313" key="3">
    <source>
        <dbReference type="Proteomes" id="UP000792457"/>
    </source>
</evidence>
<comment type="caution">
    <text evidence="2">The sequence shown here is derived from an EMBL/GenBank/DDBJ whole genome shotgun (WGS) entry which is preliminary data.</text>
</comment>
<feature type="signal peptide" evidence="1">
    <location>
        <begin position="1"/>
        <end position="20"/>
    </location>
</feature>
<keyword evidence="3" id="KW-1185">Reference proteome</keyword>
<protein>
    <submittedName>
        <fullName evidence="2">Uncharacterized protein</fullName>
    </submittedName>
</protein>
<reference evidence="2" key="2">
    <citation type="submission" date="2017-10" db="EMBL/GenBank/DDBJ databases">
        <title>Ladona fulva Genome sequencing and assembly.</title>
        <authorList>
            <person name="Murali S."/>
            <person name="Richards S."/>
            <person name="Bandaranaike D."/>
            <person name="Bellair M."/>
            <person name="Blankenburg K."/>
            <person name="Chao H."/>
            <person name="Dinh H."/>
            <person name="Doddapaneni H."/>
            <person name="Dugan-Rocha S."/>
            <person name="Elkadiri S."/>
            <person name="Gnanaolivu R."/>
            <person name="Hernandez B."/>
            <person name="Skinner E."/>
            <person name="Javaid M."/>
            <person name="Lee S."/>
            <person name="Li M."/>
            <person name="Ming W."/>
            <person name="Munidasa M."/>
            <person name="Muniz J."/>
            <person name="Nguyen L."/>
            <person name="Hughes D."/>
            <person name="Osuji N."/>
            <person name="Pu L.-L."/>
            <person name="Puazo M."/>
            <person name="Qu C."/>
            <person name="Quiroz J."/>
            <person name="Raj R."/>
            <person name="Weissenberger G."/>
            <person name="Xin Y."/>
            <person name="Zou X."/>
            <person name="Han Y."/>
            <person name="Worley K."/>
            <person name="Muzny D."/>
            <person name="Gibbs R."/>
        </authorList>
    </citation>
    <scope>NUCLEOTIDE SEQUENCE</scope>
    <source>
        <strain evidence="2">Sampled in the wild</strain>
    </source>
</reference>
<evidence type="ECO:0000313" key="2">
    <source>
        <dbReference type="EMBL" id="KAG8228169.1"/>
    </source>
</evidence>
<keyword evidence="1" id="KW-0732">Signal</keyword>
<dbReference type="Proteomes" id="UP000792457">
    <property type="component" value="Unassembled WGS sequence"/>
</dbReference>
<organism evidence="2 3">
    <name type="scientific">Ladona fulva</name>
    <name type="common">Scarce chaser dragonfly</name>
    <name type="synonym">Libellula fulva</name>
    <dbReference type="NCBI Taxonomy" id="123851"/>
    <lineage>
        <taxon>Eukaryota</taxon>
        <taxon>Metazoa</taxon>
        <taxon>Ecdysozoa</taxon>
        <taxon>Arthropoda</taxon>
        <taxon>Hexapoda</taxon>
        <taxon>Insecta</taxon>
        <taxon>Pterygota</taxon>
        <taxon>Palaeoptera</taxon>
        <taxon>Odonata</taxon>
        <taxon>Epiprocta</taxon>
        <taxon>Anisoptera</taxon>
        <taxon>Libelluloidea</taxon>
        <taxon>Libellulidae</taxon>
        <taxon>Ladona</taxon>
    </lineage>
</organism>
<reference evidence="2" key="1">
    <citation type="submission" date="2013-04" db="EMBL/GenBank/DDBJ databases">
        <authorList>
            <person name="Qu J."/>
            <person name="Murali S.C."/>
            <person name="Bandaranaike D."/>
            <person name="Bellair M."/>
            <person name="Blankenburg K."/>
            <person name="Chao H."/>
            <person name="Dinh H."/>
            <person name="Doddapaneni H."/>
            <person name="Downs B."/>
            <person name="Dugan-Rocha S."/>
            <person name="Elkadiri S."/>
            <person name="Gnanaolivu R.D."/>
            <person name="Hernandez B."/>
            <person name="Javaid M."/>
            <person name="Jayaseelan J.C."/>
            <person name="Lee S."/>
            <person name="Li M."/>
            <person name="Ming W."/>
            <person name="Munidasa M."/>
            <person name="Muniz J."/>
            <person name="Nguyen L."/>
            <person name="Ongeri F."/>
            <person name="Osuji N."/>
            <person name="Pu L.-L."/>
            <person name="Puazo M."/>
            <person name="Qu C."/>
            <person name="Quiroz J."/>
            <person name="Raj R."/>
            <person name="Weissenberger G."/>
            <person name="Xin Y."/>
            <person name="Zou X."/>
            <person name="Han Y."/>
            <person name="Richards S."/>
            <person name="Worley K."/>
            <person name="Muzny D."/>
            <person name="Gibbs R."/>
        </authorList>
    </citation>
    <scope>NUCLEOTIDE SEQUENCE</scope>
    <source>
        <strain evidence="2">Sampled in the wild</strain>
    </source>
</reference>
<evidence type="ECO:0000256" key="1">
    <source>
        <dbReference type="SAM" id="SignalP"/>
    </source>
</evidence>
<accession>A0A8K0P200</accession>
<sequence length="120" mass="13931">MNMAVLAACLGIFLVSYVIALPRYEIHPSSRDLGDAAGYEVDTLPWEESHPYDSRDDLPLLYYGGQLEAARGGRFRRDLGWGFPLFGGDYNSWAERGRSIGDYFRALRERRRNYWRNFRS</sequence>
<proteinExistence type="predicted"/>
<dbReference type="AlphaFoldDB" id="A0A8K0P200"/>
<gene>
    <name evidence="2" type="ORF">J437_LFUL010545</name>
</gene>
<feature type="chain" id="PRO_5035478209" evidence="1">
    <location>
        <begin position="21"/>
        <end position="120"/>
    </location>
</feature>
<dbReference type="EMBL" id="KZ308361">
    <property type="protein sequence ID" value="KAG8228169.1"/>
    <property type="molecule type" value="Genomic_DNA"/>
</dbReference>